<comment type="caution">
    <text evidence="2">The sequence shown here is derived from an EMBL/GenBank/DDBJ whole genome shotgun (WGS) entry which is preliminary data.</text>
</comment>
<feature type="transmembrane region" description="Helical" evidence="1">
    <location>
        <begin position="20"/>
        <end position="51"/>
    </location>
</feature>
<feature type="transmembrane region" description="Helical" evidence="1">
    <location>
        <begin position="106"/>
        <end position="134"/>
    </location>
</feature>
<dbReference type="Proteomes" id="UP000077881">
    <property type="component" value="Unassembled WGS sequence"/>
</dbReference>
<keyword evidence="1" id="KW-1133">Transmembrane helix</keyword>
<feature type="transmembrane region" description="Helical" evidence="1">
    <location>
        <begin position="76"/>
        <end position="94"/>
    </location>
</feature>
<organism evidence="2 3">
    <name type="scientific">Lederbergia galactosidilytica</name>
    <dbReference type="NCBI Taxonomy" id="217031"/>
    <lineage>
        <taxon>Bacteria</taxon>
        <taxon>Bacillati</taxon>
        <taxon>Bacillota</taxon>
        <taxon>Bacilli</taxon>
        <taxon>Bacillales</taxon>
        <taxon>Bacillaceae</taxon>
        <taxon>Lederbergia</taxon>
    </lineage>
</organism>
<keyword evidence="3" id="KW-1185">Reference proteome</keyword>
<reference evidence="2 3" key="1">
    <citation type="submission" date="2015-05" db="EMBL/GenBank/DDBJ databases">
        <title>Comparison of genome.</title>
        <authorList>
            <person name="Zheng Z."/>
            <person name="Sun M."/>
        </authorList>
    </citation>
    <scope>NUCLEOTIDE SEQUENCE [LARGE SCALE GENOMIC DNA]</scope>
    <source>
        <strain evidence="2 3">G25-74</strain>
    </source>
</reference>
<dbReference type="AlphaFoldDB" id="A0A177ZTP1"/>
<dbReference type="RefSeq" id="WP_057983525.1">
    <property type="nucleotide sequence ID" value="NZ_JAGGKH010000013.1"/>
</dbReference>
<dbReference type="STRING" id="217031.ABB05_11035"/>
<feature type="transmembrane region" description="Helical" evidence="1">
    <location>
        <begin position="146"/>
        <end position="172"/>
    </location>
</feature>
<evidence type="ECO:0008006" key="4">
    <source>
        <dbReference type="Google" id="ProtNLM"/>
    </source>
</evidence>
<name>A0A177ZTP1_9BACI</name>
<evidence type="ECO:0000256" key="1">
    <source>
        <dbReference type="SAM" id="Phobius"/>
    </source>
</evidence>
<dbReference type="OrthoDB" id="2182676at2"/>
<dbReference type="Pfam" id="PF04854">
    <property type="entry name" value="DUF624"/>
    <property type="match status" value="1"/>
</dbReference>
<protein>
    <recommendedName>
        <fullName evidence="4">DUF624 domain-containing protein</fullName>
    </recommendedName>
</protein>
<evidence type="ECO:0000313" key="2">
    <source>
        <dbReference type="EMBL" id="OAK71272.1"/>
    </source>
</evidence>
<feature type="transmembrane region" description="Helical" evidence="1">
    <location>
        <begin position="178"/>
        <end position="199"/>
    </location>
</feature>
<dbReference type="InterPro" id="IPR006938">
    <property type="entry name" value="DUF624"/>
</dbReference>
<evidence type="ECO:0000313" key="3">
    <source>
        <dbReference type="Proteomes" id="UP000077881"/>
    </source>
</evidence>
<accession>A0A177ZTP1</accession>
<keyword evidence="1" id="KW-0472">Membrane</keyword>
<sequence length="214" mass="24832">MAKTNNIGGFYRFLEWLMWIFYINILWLVFTCIGFIAFGIFPATAAMYAVYQGWFRNDVQEVQITKVFIKTYRQEFFKVNGIGYITLFIGYILYLDFQLLANIQGLMLYIMQAGLVILGTIYFIMILYIFPVYVHFDLKFFRYFKNAFLIGFFSPLATILMVVALVVFAFLFNYIPGLLPSIGISLSAASIMGCALLAFNSIEKKQRKFTEKID</sequence>
<keyword evidence="1" id="KW-0812">Transmembrane</keyword>
<proteinExistence type="predicted"/>
<dbReference type="PATRIC" id="fig|217031.6.peg.2352"/>
<dbReference type="EMBL" id="LDJR01000046">
    <property type="protein sequence ID" value="OAK71272.1"/>
    <property type="molecule type" value="Genomic_DNA"/>
</dbReference>
<gene>
    <name evidence="2" type="ORF">ABB05_11035</name>
</gene>